<protein>
    <submittedName>
        <fullName evidence="1">Uncharacterized protein</fullName>
    </submittedName>
</protein>
<dbReference type="AlphaFoldDB" id="A0A645GTL3"/>
<accession>A0A645GTL3</accession>
<organism evidence="1">
    <name type="scientific">bioreactor metagenome</name>
    <dbReference type="NCBI Taxonomy" id="1076179"/>
    <lineage>
        <taxon>unclassified sequences</taxon>
        <taxon>metagenomes</taxon>
        <taxon>ecological metagenomes</taxon>
    </lineage>
</organism>
<gene>
    <name evidence="1" type="ORF">SDC9_177615</name>
</gene>
<name>A0A645GTL3_9ZZZZ</name>
<comment type="caution">
    <text evidence="1">The sequence shown here is derived from an EMBL/GenBank/DDBJ whole genome shotgun (WGS) entry which is preliminary data.</text>
</comment>
<dbReference type="EMBL" id="VSSQ01081166">
    <property type="protein sequence ID" value="MPN30157.1"/>
    <property type="molecule type" value="Genomic_DNA"/>
</dbReference>
<reference evidence="1" key="1">
    <citation type="submission" date="2019-08" db="EMBL/GenBank/DDBJ databases">
        <authorList>
            <person name="Kucharzyk K."/>
            <person name="Murdoch R.W."/>
            <person name="Higgins S."/>
            <person name="Loffler F."/>
        </authorList>
    </citation>
    <scope>NUCLEOTIDE SEQUENCE</scope>
</reference>
<evidence type="ECO:0000313" key="1">
    <source>
        <dbReference type="EMBL" id="MPN30157.1"/>
    </source>
</evidence>
<proteinExistence type="predicted"/>
<sequence length="80" mass="8562">MCAVRQVHNGIYNDSGDAVKLNVLADFLVGYKLLTGYDGMFCGVSNINILIFIPENAAGAVQRGDLNVKDCGIQTRGGQK</sequence>